<feature type="transmembrane region" description="Helical" evidence="1">
    <location>
        <begin position="12"/>
        <end position="31"/>
    </location>
</feature>
<reference evidence="2" key="1">
    <citation type="journal article" date="2021" name="PeerJ">
        <title>Extensive microbial diversity within the chicken gut microbiome revealed by metagenomics and culture.</title>
        <authorList>
            <person name="Gilroy R."/>
            <person name="Ravi A."/>
            <person name="Getino M."/>
            <person name="Pursley I."/>
            <person name="Horton D.L."/>
            <person name="Alikhan N.F."/>
            <person name="Baker D."/>
            <person name="Gharbi K."/>
            <person name="Hall N."/>
            <person name="Watson M."/>
            <person name="Adriaenssens E.M."/>
            <person name="Foster-Nyarko E."/>
            <person name="Jarju S."/>
            <person name="Secka A."/>
            <person name="Antonio M."/>
            <person name="Oren A."/>
            <person name="Chaudhuri R.R."/>
            <person name="La Ragione R."/>
            <person name="Hildebrand F."/>
            <person name="Pallen M.J."/>
        </authorList>
    </citation>
    <scope>NUCLEOTIDE SEQUENCE</scope>
    <source>
        <strain evidence="2">CHK192-9172</strain>
    </source>
</reference>
<accession>A0A9D2D2F5</accession>
<evidence type="ECO:0000256" key="1">
    <source>
        <dbReference type="SAM" id="Phobius"/>
    </source>
</evidence>
<evidence type="ECO:0000313" key="3">
    <source>
        <dbReference type="Proteomes" id="UP000824024"/>
    </source>
</evidence>
<evidence type="ECO:0000313" key="2">
    <source>
        <dbReference type="EMBL" id="HIZ07260.1"/>
    </source>
</evidence>
<organism evidence="2 3">
    <name type="scientific">Candidatus Eubacterium avistercoris</name>
    <dbReference type="NCBI Taxonomy" id="2838567"/>
    <lineage>
        <taxon>Bacteria</taxon>
        <taxon>Bacillati</taxon>
        <taxon>Bacillota</taxon>
        <taxon>Clostridia</taxon>
        <taxon>Eubacteriales</taxon>
        <taxon>Eubacteriaceae</taxon>
        <taxon>Eubacterium</taxon>
    </lineage>
</organism>
<comment type="caution">
    <text evidence="2">The sequence shown here is derived from an EMBL/GenBank/DDBJ whole genome shotgun (WGS) entry which is preliminary data.</text>
</comment>
<dbReference type="Proteomes" id="UP000824024">
    <property type="component" value="Unassembled WGS sequence"/>
</dbReference>
<name>A0A9D2D2F5_9FIRM</name>
<protein>
    <submittedName>
        <fullName evidence="2">Uncharacterized protein</fullName>
    </submittedName>
</protein>
<sequence>MTRKSDSSSYFVIVLCGSGLVFECISFGNLCKRVRKNQVKSEKIKNRHIKFQKTIDKYIYKSYNKNNKRKEENNLTDKVKENDS</sequence>
<keyword evidence="1" id="KW-0812">Transmembrane</keyword>
<proteinExistence type="predicted"/>
<gene>
    <name evidence="2" type="ORF">IAA08_04910</name>
</gene>
<dbReference type="AlphaFoldDB" id="A0A9D2D2F5"/>
<keyword evidence="1" id="KW-1133">Transmembrane helix</keyword>
<keyword evidence="1" id="KW-0472">Membrane</keyword>
<dbReference type="EMBL" id="DXCH01000139">
    <property type="protein sequence ID" value="HIZ07260.1"/>
    <property type="molecule type" value="Genomic_DNA"/>
</dbReference>
<reference evidence="2" key="2">
    <citation type="submission" date="2021-04" db="EMBL/GenBank/DDBJ databases">
        <authorList>
            <person name="Gilroy R."/>
        </authorList>
    </citation>
    <scope>NUCLEOTIDE SEQUENCE</scope>
    <source>
        <strain evidence="2">CHK192-9172</strain>
    </source>
</reference>